<dbReference type="OrthoDB" id="3199595at2"/>
<sequence length="297" mass="33941">MPERTPPANNGYGYVAQSVMRDPKLSKVAKAIYGLLAVFADPDSLQAHPSTKFIHSIVGVTSQTFRNNRKQLLAADVIRLEYQHVTPIYTLTANNFIEQGGGYGYLPKSVMLNAKLSRNTRVLYAYLASFAGMQGKAHPSIELIKSELGMNLDTLYGCRKELSEHDLITVSKSKASDSQKYFNNVYILIENQRILGSHQQLNDRFYTQSGLKPIDYYKLAYDNIELTNEQIFKLQNYSDLHDWDVVNLAIWKARRHKKPFNYIIGILNRWDLLQLETVEEIKANDDSFYSALSKGDW</sequence>
<feature type="domain" description="DnaB/C C-terminal" evidence="2">
    <location>
        <begin position="234"/>
        <end position="283"/>
    </location>
</feature>
<proteinExistence type="inferred from homology"/>
<dbReference type="Pfam" id="PF13730">
    <property type="entry name" value="HTH_36"/>
    <property type="match status" value="1"/>
</dbReference>
<dbReference type="Pfam" id="PF07261">
    <property type="entry name" value="DnaB_2"/>
    <property type="match status" value="1"/>
</dbReference>
<dbReference type="AlphaFoldDB" id="A0A1Z5IHU1"/>
<dbReference type="EMBL" id="BCMG01000004">
    <property type="protein sequence ID" value="GAX01011.1"/>
    <property type="molecule type" value="Genomic_DNA"/>
</dbReference>
<dbReference type="InterPro" id="IPR036388">
    <property type="entry name" value="WH-like_DNA-bd_sf"/>
</dbReference>
<comment type="caution">
    <text evidence="3">The sequence shown here is derived from an EMBL/GenBank/DDBJ whole genome shotgun (WGS) entry which is preliminary data.</text>
</comment>
<accession>A0A1Z5IHU1</accession>
<protein>
    <recommendedName>
        <fullName evidence="2">DnaB/C C-terminal domain-containing protein</fullName>
    </recommendedName>
</protein>
<evidence type="ECO:0000313" key="3">
    <source>
        <dbReference type="EMBL" id="GAX01011.1"/>
    </source>
</evidence>
<evidence type="ECO:0000313" key="4">
    <source>
        <dbReference type="Proteomes" id="UP000198402"/>
    </source>
</evidence>
<evidence type="ECO:0000256" key="1">
    <source>
        <dbReference type="ARBA" id="ARBA00093462"/>
    </source>
</evidence>
<organism evidence="3 4">
    <name type="scientific">Secundilactobacillus silagei JCM 19001</name>
    <dbReference type="NCBI Taxonomy" id="1302250"/>
    <lineage>
        <taxon>Bacteria</taxon>
        <taxon>Bacillati</taxon>
        <taxon>Bacillota</taxon>
        <taxon>Bacilli</taxon>
        <taxon>Lactobacillales</taxon>
        <taxon>Lactobacillaceae</taxon>
        <taxon>Secundilactobacillus</taxon>
    </lineage>
</organism>
<dbReference type="RefSeq" id="WP_054654104.1">
    <property type="nucleotide sequence ID" value="NZ_BBFL01000002.1"/>
</dbReference>
<dbReference type="InterPro" id="IPR006343">
    <property type="entry name" value="DnaB/C_C"/>
</dbReference>
<name>A0A1Z5IHU1_9LACO</name>
<dbReference type="STRING" id="1302250.GCA_001313225_00644"/>
<gene>
    <name evidence="3" type="ORF">IWT126_01034</name>
</gene>
<dbReference type="Proteomes" id="UP000198402">
    <property type="component" value="Unassembled WGS sequence"/>
</dbReference>
<reference evidence="3 4" key="1">
    <citation type="submission" date="2015-11" db="EMBL/GenBank/DDBJ databases">
        <title>Draft genome sequences of new species of the genus Lactobacillus isolated from orchardgrass silage.</title>
        <authorList>
            <person name="Tohno M."/>
            <person name="Tanizawa Y."/>
            <person name="Arita M."/>
        </authorList>
    </citation>
    <scope>NUCLEOTIDE SEQUENCE [LARGE SCALE GENOMIC DNA]</scope>
    <source>
        <strain evidence="3 4">IWT126</strain>
    </source>
</reference>
<evidence type="ECO:0000259" key="2">
    <source>
        <dbReference type="Pfam" id="PF07261"/>
    </source>
</evidence>
<comment type="similarity">
    <text evidence="1">Belongs to the DnaB/DnaD family.</text>
</comment>
<dbReference type="Gene3D" id="1.10.10.10">
    <property type="entry name" value="Winged helix-like DNA-binding domain superfamily/Winged helix DNA-binding domain"/>
    <property type="match status" value="1"/>
</dbReference>
<keyword evidence="4" id="KW-1185">Reference proteome</keyword>